<evidence type="ECO:0000256" key="2">
    <source>
        <dbReference type="ARBA" id="ARBA00022840"/>
    </source>
</evidence>
<comment type="caution">
    <text evidence="5">The sequence shown here is derived from an EMBL/GenBank/DDBJ whole genome shotgun (WGS) entry which is preliminary data.</text>
</comment>
<dbReference type="GO" id="GO:0140662">
    <property type="term" value="F:ATP-dependent protein folding chaperone"/>
    <property type="evidence" value="ECO:0007669"/>
    <property type="project" value="InterPro"/>
</dbReference>
<evidence type="ECO:0000256" key="3">
    <source>
        <dbReference type="ARBA" id="ARBA00023186"/>
    </source>
</evidence>
<evidence type="ECO:0000313" key="5">
    <source>
        <dbReference type="EMBL" id="NKY27084.1"/>
    </source>
</evidence>
<dbReference type="Gene3D" id="3.90.640.10">
    <property type="entry name" value="Actin, Chain A, domain 4"/>
    <property type="match status" value="1"/>
</dbReference>
<dbReference type="Proteomes" id="UP000540698">
    <property type="component" value="Unassembled WGS sequence"/>
</dbReference>
<feature type="transmembrane region" description="Helical" evidence="4">
    <location>
        <begin position="350"/>
        <end position="372"/>
    </location>
</feature>
<dbReference type="GO" id="GO:0005524">
    <property type="term" value="F:ATP binding"/>
    <property type="evidence" value="ECO:0007669"/>
    <property type="project" value="UniProtKB-KW"/>
</dbReference>
<proteinExistence type="predicted"/>
<accession>A0A7X6R357</accession>
<keyword evidence="3" id="KW-0143">Chaperone</keyword>
<dbReference type="EMBL" id="JAAXOS010000005">
    <property type="protein sequence ID" value="NKY27084.1"/>
    <property type="molecule type" value="Genomic_DNA"/>
</dbReference>
<protein>
    <submittedName>
        <fullName evidence="5">Hsp70 family protein</fullName>
    </submittedName>
</protein>
<keyword evidence="4" id="KW-1133">Transmembrane helix</keyword>
<keyword evidence="2" id="KW-0067">ATP-binding</keyword>
<evidence type="ECO:0000313" key="6">
    <source>
        <dbReference type="Proteomes" id="UP000540698"/>
    </source>
</evidence>
<keyword evidence="1" id="KW-0547">Nucleotide-binding</keyword>
<keyword evidence="4" id="KW-0472">Membrane</keyword>
<dbReference type="Pfam" id="PF00012">
    <property type="entry name" value="HSP70"/>
    <property type="match status" value="2"/>
</dbReference>
<dbReference type="PANTHER" id="PTHR42749:SF1">
    <property type="entry name" value="CELL SHAPE-DETERMINING PROTEIN MREB"/>
    <property type="match status" value="1"/>
</dbReference>
<gene>
    <name evidence="5" type="ORF">HGB38_12745</name>
</gene>
<organism evidence="5 6">
    <name type="scientific">Nocardia gamkensis</name>
    <dbReference type="NCBI Taxonomy" id="352869"/>
    <lineage>
        <taxon>Bacteria</taxon>
        <taxon>Bacillati</taxon>
        <taxon>Actinomycetota</taxon>
        <taxon>Actinomycetes</taxon>
        <taxon>Mycobacteriales</taxon>
        <taxon>Nocardiaceae</taxon>
        <taxon>Nocardia</taxon>
    </lineage>
</organism>
<keyword evidence="4" id="KW-0812">Transmembrane</keyword>
<dbReference type="InterPro" id="IPR013126">
    <property type="entry name" value="Hsp_70_fam"/>
</dbReference>
<evidence type="ECO:0000256" key="1">
    <source>
        <dbReference type="ARBA" id="ARBA00022741"/>
    </source>
</evidence>
<keyword evidence="6" id="KW-1185">Reference proteome</keyword>
<dbReference type="InterPro" id="IPR043129">
    <property type="entry name" value="ATPase_NBD"/>
</dbReference>
<name>A0A7X6R357_9NOCA</name>
<sequence>MAVGLGLSIGTVNTVSVLAEEGSAKAPPGRRKKQRAQPITRRTTLTFDSTGVARVGMIPRHGRAVTEFADLTQRSSTWARVGNRALAPADLVATVAKCLIDEAVRDHPECGSGLGIAVTYPARYADEQVDALRAALDGLELTRVALVAEPVAAAAWLEADRGPLMPGLTLVYDLGGAGLDVTLVRVGAGCPRNPIVGVPLRSTEFGGRAFGALIAEHAGPGLSSSSVSESVADTIAGELRARHVRESLEVVYRCLRVADVTMADVDRVLVVGGAARPAEVAEVLAAELARPVIAGADPERTTADGAAIIGRRTAVAAEVVAEQRRARRRRTRRRAATRALMLSRRTRRRLGRVVVVTSMSAVFGFGTSLLAAGDGVLVS</sequence>
<dbReference type="Gene3D" id="3.30.420.40">
    <property type="match status" value="4"/>
</dbReference>
<dbReference type="PANTHER" id="PTHR42749">
    <property type="entry name" value="CELL SHAPE-DETERMINING PROTEIN MREB"/>
    <property type="match status" value="1"/>
</dbReference>
<reference evidence="5 6" key="1">
    <citation type="submission" date="2020-04" db="EMBL/GenBank/DDBJ databases">
        <title>MicrobeNet Type strains.</title>
        <authorList>
            <person name="Nicholson A.C."/>
        </authorList>
    </citation>
    <scope>NUCLEOTIDE SEQUENCE [LARGE SCALE GENOMIC DNA]</scope>
    <source>
        <strain evidence="5 6">DSM 44956</strain>
    </source>
</reference>
<evidence type="ECO:0000256" key="4">
    <source>
        <dbReference type="SAM" id="Phobius"/>
    </source>
</evidence>
<dbReference type="SUPFAM" id="SSF53067">
    <property type="entry name" value="Actin-like ATPase domain"/>
    <property type="match status" value="2"/>
</dbReference>
<dbReference type="Gene3D" id="3.30.30.30">
    <property type="match status" value="1"/>
</dbReference>
<dbReference type="AlphaFoldDB" id="A0A7X6R357"/>